<feature type="chain" id="PRO_5031177112" description="Glycosyl transferase CAP10 domain-containing protein" evidence="4">
    <location>
        <begin position="24"/>
        <end position="477"/>
    </location>
</feature>
<feature type="signal peptide" evidence="4">
    <location>
        <begin position="1"/>
        <end position="23"/>
    </location>
</feature>
<protein>
    <recommendedName>
        <fullName evidence="5">Glycosyl transferase CAP10 domain-containing protein</fullName>
    </recommendedName>
</protein>
<evidence type="ECO:0000256" key="4">
    <source>
        <dbReference type="SAM" id="SignalP"/>
    </source>
</evidence>
<dbReference type="EMBL" id="HBEZ01037460">
    <property type="protein sequence ID" value="CAD8642915.1"/>
    <property type="molecule type" value="Transcribed_RNA"/>
</dbReference>
<evidence type="ECO:0000256" key="1">
    <source>
        <dbReference type="ARBA" id="ARBA00010118"/>
    </source>
</evidence>
<dbReference type="AlphaFoldDB" id="A0A7S0MIZ9"/>
<evidence type="ECO:0000256" key="3">
    <source>
        <dbReference type="SAM" id="MobiDB-lite"/>
    </source>
</evidence>
<gene>
    <name evidence="6" type="ORF">CCUR1050_LOCUS20599</name>
</gene>
<comment type="similarity">
    <text evidence="1">Belongs to the glycosyltransferase 90 family.</text>
</comment>
<dbReference type="PANTHER" id="PTHR12203:SF35">
    <property type="entry name" value="PROTEIN O-GLUCOSYLTRANSFERASE 1"/>
    <property type="match status" value="1"/>
</dbReference>
<sequence>MAKSVEMPLNAVVLALFLVGVAAVGSHEDSPTSGCPDSVRAMADWYPEKTYEVFDKFLDLKLRHYRNLKPGWVEKALNLGACNECDPSEKRWNTHFKIVNGTAYSAGGIPIFWNDHHRKRVKSVFTLLTKLLQLDPKLPDVEFVVNFHDYNKLLREESMPWGDFSNATSSSSKEEPDGDAERDDRMGQQGAAGTFQEHLEQWPGQDWQLYYRIYGNHFGNSPLPVDAGTGPDTALFSATSCAFSHDVSFPTTFYDFEDMDAEWANLTARSDRLHPWRAKRDAAYFRGSCWYYKQHGRTAAFVMGKAAPDLVDAEWYSEIRTDMLEKDGVPQFGDIAEAGSHKYLLHLEGHDFWSMRIRWLARIRSLVLKQQLPCAEFYEGLFRPHEHYVPIRRDLGDLYEAIYRARARDDEARRIADAMVARASETLTSTAVLQYTHMLLTRFACLQRYPIRVGPADRPIDPHSRCLSTMLPCEQPP</sequence>
<dbReference type="GO" id="GO:0016740">
    <property type="term" value="F:transferase activity"/>
    <property type="evidence" value="ECO:0007669"/>
    <property type="project" value="UniProtKB-KW"/>
</dbReference>
<dbReference type="SMART" id="SM00672">
    <property type="entry name" value="CAP10"/>
    <property type="match status" value="1"/>
</dbReference>
<dbReference type="InterPro" id="IPR051091">
    <property type="entry name" value="O-Glucosyltr/Glycosyltrsf_90"/>
</dbReference>
<keyword evidence="4" id="KW-0732">Signal</keyword>
<feature type="region of interest" description="Disordered" evidence="3">
    <location>
        <begin position="164"/>
        <end position="188"/>
    </location>
</feature>
<accession>A0A7S0MIZ9</accession>
<keyword evidence="2" id="KW-0808">Transferase</keyword>
<evidence type="ECO:0000259" key="5">
    <source>
        <dbReference type="SMART" id="SM00672"/>
    </source>
</evidence>
<reference evidence="6" key="1">
    <citation type="submission" date="2021-01" db="EMBL/GenBank/DDBJ databases">
        <authorList>
            <person name="Corre E."/>
            <person name="Pelletier E."/>
            <person name="Niang G."/>
            <person name="Scheremetjew M."/>
            <person name="Finn R."/>
            <person name="Kale V."/>
            <person name="Holt S."/>
            <person name="Cochrane G."/>
            <person name="Meng A."/>
            <person name="Brown T."/>
            <person name="Cohen L."/>
        </authorList>
    </citation>
    <scope>NUCLEOTIDE SEQUENCE</scope>
    <source>
        <strain evidence="6">CCAP979/52</strain>
    </source>
</reference>
<organism evidence="6">
    <name type="scientific">Cryptomonas curvata</name>
    <dbReference type="NCBI Taxonomy" id="233186"/>
    <lineage>
        <taxon>Eukaryota</taxon>
        <taxon>Cryptophyceae</taxon>
        <taxon>Cryptomonadales</taxon>
        <taxon>Cryptomonadaceae</taxon>
        <taxon>Cryptomonas</taxon>
    </lineage>
</organism>
<dbReference type="Pfam" id="PF05686">
    <property type="entry name" value="Glyco_transf_90"/>
    <property type="match status" value="1"/>
</dbReference>
<evidence type="ECO:0000313" key="6">
    <source>
        <dbReference type="EMBL" id="CAD8642915.1"/>
    </source>
</evidence>
<proteinExistence type="inferred from homology"/>
<name>A0A7S0MIZ9_9CRYP</name>
<feature type="domain" description="Glycosyl transferase CAP10" evidence="5">
    <location>
        <begin position="202"/>
        <end position="450"/>
    </location>
</feature>
<evidence type="ECO:0000256" key="2">
    <source>
        <dbReference type="ARBA" id="ARBA00022679"/>
    </source>
</evidence>
<dbReference type="InterPro" id="IPR006598">
    <property type="entry name" value="CAP10"/>
</dbReference>
<dbReference type="PANTHER" id="PTHR12203">
    <property type="entry name" value="KDEL LYS-ASP-GLU-LEU CONTAINING - RELATED"/>
    <property type="match status" value="1"/>
</dbReference>